<dbReference type="Proteomes" id="UP000237105">
    <property type="component" value="Unassembled WGS sequence"/>
</dbReference>
<name>A0A2P5A919_PARAD</name>
<protein>
    <submittedName>
        <fullName evidence="1">Uncharacterized protein</fullName>
    </submittedName>
</protein>
<comment type="caution">
    <text evidence="1">The sequence shown here is derived from an EMBL/GenBank/DDBJ whole genome shotgun (WGS) entry which is preliminary data.</text>
</comment>
<dbReference type="OrthoDB" id="10473663at2759"/>
<accession>A0A2P5A919</accession>
<evidence type="ECO:0000313" key="2">
    <source>
        <dbReference type="Proteomes" id="UP000237105"/>
    </source>
</evidence>
<dbReference type="EMBL" id="JXTB01000761">
    <property type="protein sequence ID" value="PON33030.1"/>
    <property type="molecule type" value="Genomic_DNA"/>
</dbReference>
<dbReference type="AlphaFoldDB" id="A0A2P5A919"/>
<gene>
    <name evidence="1" type="ORF">PanWU01x14_356070</name>
</gene>
<sequence>MSSLTYPISITWIASRDCTRGATWVRRIGRDKKIECRRKMERGFPQPKKLAVVNCLNGLVLPRVSWKITSLICFS</sequence>
<organism evidence="1 2">
    <name type="scientific">Parasponia andersonii</name>
    <name type="common">Sponia andersonii</name>
    <dbReference type="NCBI Taxonomy" id="3476"/>
    <lineage>
        <taxon>Eukaryota</taxon>
        <taxon>Viridiplantae</taxon>
        <taxon>Streptophyta</taxon>
        <taxon>Embryophyta</taxon>
        <taxon>Tracheophyta</taxon>
        <taxon>Spermatophyta</taxon>
        <taxon>Magnoliopsida</taxon>
        <taxon>eudicotyledons</taxon>
        <taxon>Gunneridae</taxon>
        <taxon>Pentapetalae</taxon>
        <taxon>rosids</taxon>
        <taxon>fabids</taxon>
        <taxon>Rosales</taxon>
        <taxon>Cannabaceae</taxon>
        <taxon>Parasponia</taxon>
    </lineage>
</organism>
<evidence type="ECO:0000313" key="1">
    <source>
        <dbReference type="EMBL" id="PON33030.1"/>
    </source>
</evidence>
<proteinExistence type="predicted"/>
<keyword evidence="2" id="KW-1185">Reference proteome</keyword>
<reference evidence="2" key="1">
    <citation type="submission" date="2016-06" db="EMBL/GenBank/DDBJ databases">
        <title>Parallel loss of symbiosis genes in relatives of nitrogen-fixing non-legume Parasponia.</title>
        <authorList>
            <person name="Van Velzen R."/>
            <person name="Holmer R."/>
            <person name="Bu F."/>
            <person name="Rutten L."/>
            <person name="Van Zeijl A."/>
            <person name="Liu W."/>
            <person name="Santuari L."/>
            <person name="Cao Q."/>
            <person name="Sharma T."/>
            <person name="Shen D."/>
            <person name="Roswanjaya Y."/>
            <person name="Wardhani T."/>
            <person name="Kalhor M.S."/>
            <person name="Jansen J."/>
            <person name="Van den Hoogen J."/>
            <person name="Gungor B."/>
            <person name="Hartog M."/>
            <person name="Hontelez J."/>
            <person name="Verver J."/>
            <person name="Yang W.-C."/>
            <person name="Schijlen E."/>
            <person name="Repin R."/>
            <person name="Schilthuizen M."/>
            <person name="Schranz E."/>
            <person name="Heidstra R."/>
            <person name="Miyata K."/>
            <person name="Fedorova E."/>
            <person name="Kohlen W."/>
            <person name="Bisseling T."/>
            <person name="Smit S."/>
            <person name="Geurts R."/>
        </authorList>
    </citation>
    <scope>NUCLEOTIDE SEQUENCE [LARGE SCALE GENOMIC DNA]</scope>
    <source>
        <strain evidence="2">cv. WU1-14</strain>
    </source>
</reference>